<keyword evidence="3" id="KW-1185">Reference proteome</keyword>
<dbReference type="KEGG" id="bco:Bcell_2879"/>
<feature type="transmembrane region" description="Helical" evidence="1">
    <location>
        <begin position="6"/>
        <end position="24"/>
    </location>
</feature>
<keyword evidence="2" id="KW-0378">Hydrolase</keyword>
<keyword evidence="1" id="KW-0472">Membrane</keyword>
<dbReference type="EMBL" id="CP002394">
    <property type="protein sequence ID" value="ADU31130.1"/>
    <property type="molecule type" value="Genomic_DNA"/>
</dbReference>
<dbReference type="RefSeq" id="WP_013489462.1">
    <property type="nucleotide sequence ID" value="NC_014829.1"/>
</dbReference>
<dbReference type="AlphaFoldDB" id="E6TX41"/>
<organism evidence="2 3">
    <name type="scientific">Evansella cellulosilytica (strain ATCC 21833 / DSM 2522 / FERM P-1141 / JCM 9156 / N-4)</name>
    <name type="common">Bacillus cellulosilyticus</name>
    <dbReference type="NCBI Taxonomy" id="649639"/>
    <lineage>
        <taxon>Bacteria</taxon>
        <taxon>Bacillati</taxon>
        <taxon>Bacillota</taxon>
        <taxon>Bacilli</taxon>
        <taxon>Bacillales</taxon>
        <taxon>Bacillaceae</taxon>
        <taxon>Evansella</taxon>
    </lineage>
</organism>
<accession>E6TX41</accession>
<name>E6TX41_EVAC2</name>
<dbReference type="HOGENOM" id="CLU_2950473_0_0_9"/>
<keyword evidence="1" id="KW-1133">Transmembrane helix</keyword>
<reference evidence="2 3" key="1">
    <citation type="submission" date="2010-12" db="EMBL/GenBank/DDBJ databases">
        <title>Complete sequence of Bacillus cellulosilyticus DSM 2522.</title>
        <authorList>
            <consortium name="US DOE Joint Genome Institute"/>
            <person name="Lucas S."/>
            <person name="Copeland A."/>
            <person name="Lapidus A."/>
            <person name="Cheng J.-F."/>
            <person name="Bruce D."/>
            <person name="Goodwin L."/>
            <person name="Pitluck S."/>
            <person name="Chertkov O."/>
            <person name="Detter J.C."/>
            <person name="Han C."/>
            <person name="Tapia R."/>
            <person name="Land M."/>
            <person name="Hauser L."/>
            <person name="Jeffries C."/>
            <person name="Kyrpides N."/>
            <person name="Ivanova N."/>
            <person name="Mikhailova N."/>
            <person name="Brumm P."/>
            <person name="Mead D."/>
            <person name="Woyke T."/>
        </authorList>
    </citation>
    <scope>NUCLEOTIDE SEQUENCE [LARGE SCALE GENOMIC DNA]</scope>
    <source>
        <strain evidence="3">ATCC 21833 / DSM 2522 / FERM P-1141 / JCM 9156 / N-4</strain>
    </source>
</reference>
<dbReference type="Proteomes" id="UP000001401">
    <property type="component" value="Chromosome"/>
</dbReference>
<keyword evidence="2" id="KW-0269">Exonuclease</keyword>
<protein>
    <submittedName>
        <fullName evidence="2">5'-3' exonuclease domain containing protein</fullName>
    </submittedName>
</protein>
<evidence type="ECO:0000313" key="3">
    <source>
        <dbReference type="Proteomes" id="UP000001401"/>
    </source>
</evidence>
<evidence type="ECO:0000313" key="2">
    <source>
        <dbReference type="EMBL" id="ADU31130.1"/>
    </source>
</evidence>
<gene>
    <name evidence="2" type="ordered locus">Bcell_2879</name>
</gene>
<proteinExistence type="predicted"/>
<keyword evidence="2" id="KW-0540">Nuclease</keyword>
<dbReference type="GO" id="GO:0004527">
    <property type="term" value="F:exonuclease activity"/>
    <property type="evidence" value="ECO:0007669"/>
    <property type="project" value="UniProtKB-KW"/>
</dbReference>
<dbReference type="STRING" id="649639.Bcell_2879"/>
<sequence>MLYFLSFILSIVLIIAILATWINTKKILEDLKMIKRELGIKDTERKSSLKNTFIEDSEN</sequence>
<keyword evidence="1" id="KW-0812">Transmembrane</keyword>
<evidence type="ECO:0000256" key="1">
    <source>
        <dbReference type="SAM" id="Phobius"/>
    </source>
</evidence>